<dbReference type="SUPFAM" id="SSF88946">
    <property type="entry name" value="Sigma2 domain of RNA polymerase sigma factors"/>
    <property type="match status" value="1"/>
</dbReference>
<comment type="caution">
    <text evidence="2">The sequence shown here is derived from an EMBL/GenBank/DDBJ whole genome shotgun (WGS) entry which is preliminary data.</text>
</comment>
<dbReference type="AlphaFoldDB" id="C6LJY5"/>
<evidence type="ECO:0000313" key="2">
    <source>
        <dbReference type="EMBL" id="EET59063.1"/>
    </source>
</evidence>
<proteinExistence type="predicted"/>
<dbReference type="Proteomes" id="UP000005561">
    <property type="component" value="Unassembled WGS sequence"/>
</dbReference>
<dbReference type="Gene3D" id="1.10.1740.10">
    <property type="match status" value="1"/>
</dbReference>
<dbReference type="GO" id="GO:0003700">
    <property type="term" value="F:DNA-binding transcription factor activity"/>
    <property type="evidence" value="ECO:0007669"/>
    <property type="project" value="InterPro"/>
</dbReference>
<dbReference type="NCBIfam" id="TIGR02937">
    <property type="entry name" value="sigma70-ECF"/>
    <property type="match status" value="1"/>
</dbReference>
<dbReference type="Pfam" id="PF04542">
    <property type="entry name" value="Sigma70_r2"/>
    <property type="match status" value="1"/>
</dbReference>
<dbReference type="SUPFAM" id="SSF88659">
    <property type="entry name" value="Sigma3 and sigma4 domains of RNA polymerase sigma factors"/>
    <property type="match status" value="1"/>
</dbReference>
<dbReference type="GO" id="GO:0006352">
    <property type="term" value="P:DNA-templated transcription initiation"/>
    <property type="evidence" value="ECO:0007669"/>
    <property type="project" value="InterPro"/>
</dbReference>
<dbReference type="InterPro" id="IPR013324">
    <property type="entry name" value="RNA_pol_sigma_r3/r4-like"/>
</dbReference>
<feature type="domain" description="RNA polymerase sigma-70 region 2" evidence="1">
    <location>
        <begin position="12"/>
        <end position="82"/>
    </location>
</feature>
<dbReference type="eggNOG" id="ENOG5032R3Z">
    <property type="taxonomic scope" value="Bacteria"/>
</dbReference>
<gene>
    <name evidence="2" type="ORF">BRYFOR_08972</name>
</gene>
<reference evidence="2" key="1">
    <citation type="submission" date="2009-07" db="EMBL/GenBank/DDBJ databases">
        <authorList>
            <person name="Weinstock G."/>
            <person name="Sodergren E."/>
            <person name="Clifton S."/>
            <person name="Fulton L."/>
            <person name="Fulton B."/>
            <person name="Courtney L."/>
            <person name="Fronick C."/>
            <person name="Harrison M."/>
            <person name="Strong C."/>
            <person name="Farmer C."/>
            <person name="Delahaunty K."/>
            <person name="Markovic C."/>
            <person name="Hall O."/>
            <person name="Minx P."/>
            <person name="Tomlinson C."/>
            <person name="Mitreva M."/>
            <person name="Nelson J."/>
            <person name="Hou S."/>
            <person name="Wollam A."/>
            <person name="Pepin K.H."/>
            <person name="Johnson M."/>
            <person name="Bhonagiri V."/>
            <person name="Nash W.E."/>
            <person name="Warren W."/>
            <person name="Chinwalla A."/>
            <person name="Mardis E.R."/>
            <person name="Wilson R.K."/>
        </authorList>
    </citation>
    <scope>NUCLEOTIDE SEQUENCE [LARGE SCALE GENOMIC DNA]</scope>
    <source>
        <strain evidence="2">DSM 14469</strain>
    </source>
</reference>
<dbReference type="RefSeq" id="WP_006863735.1">
    <property type="nucleotide sequence ID" value="NZ_ACCL02000022.1"/>
</dbReference>
<keyword evidence="3" id="KW-1185">Reference proteome</keyword>
<dbReference type="OrthoDB" id="1906424at2"/>
<accession>C6LJY5</accession>
<sequence length="191" mass="21909">MEKAITAANRLIVEHLELVPKIVRSLTFSYSHLPVQEYEELTQIGYLALCQAASGYDWERPFAPYARTAIRNAIYDYWRDCARQKNLFCSLDAIQADENGDASELPFPDKEEYSPESQILQKESAAYLSQLENRSRGMIQKGIVSLRLQQSGYTSAELGRLYQVPPNRVRAWQSKAKKLLRQDQELYALLA</sequence>
<organism evidence="2 3">
    <name type="scientific">Marvinbryantia formatexigens DSM 14469</name>
    <dbReference type="NCBI Taxonomy" id="478749"/>
    <lineage>
        <taxon>Bacteria</taxon>
        <taxon>Bacillati</taxon>
        <taxon>Bacillota</taxon>
        <taxon>Clostridia</taxon>
        <taxon>Lachnospirales</taxon>
        <taxon>Lachnospiraceae</taxon>
        <taxon>Marvinbryantia</taxon>
    </lineage>
</organism>
<evidence type="ECO:0000259" key="1">
    <source>
        <dbReference type="Pfam" id="PF04542"/>
    </source>
</evidence>
<dbReference type="InterPro" id="IPR013325">
    <property type="entry name" value="RNA_pol_sigma_r2"/>
</dbReference>
<dbReference type="EMBL" id="ACCL02000022">
    <property type="protein sequence ID" value="EET59063.1"/>
    <property type="molecule type" value="Genomic_DNA"/>
</dbReference>
<dbReference type="InterPro" id="IPR007627">
    <property type="entry name" value="RNA_pol_sigma70_r2"/>
</dbReference>
<dbReference type="STRING" id="168384.SAMN05660368_03361"/>
<protein>
    <recommendedName>
        <fullName evidence="1">RNA polymerase sigma-70 region 2 domain-containing protein</fullName>
    </recommendedName>
</protein>
<dbReference type="InterPro" id="IPR014284">
    <property type="entry name" value="RNA_pol_sigma-70_dom"/>
</dbReference>
<name>C6LJY5_9FIRM</name>
<evidence type="ECO:0000313" key="3">
    <source>
        <dbReference type="Proteomes" id="UP000005561"/>
    </source>
</evidence>